<proteinExistence type="predicted"/>
<comment type="caution">
    <text evidence="4">The sequence shown here is derived from an EMBL/GenBank/DDBJ whole genome shotgun (WGS) entry which is preliminary data.</text>
</comment>
<evidence type="ECO:0000313" key="5">
    <source>
        <dbReference type="Proteomes" id="UP000727407"/>
    </source>
</evidence>
<organism evidence="4 5">
    <name type="scientific">Clarias magur</name>
    <name type="common">Asian catfish</name>
    <name type="synonym">Macropteronotus magur</name>
    <dbReference type="NCBI Taxonomy" id="1594786"/>
    <lineage>
        <taxon>Eukaryota</taxon>
        <taxon>Metazoa</taxon>
        <taxon>Chordata</taxon>
        <taxon>Craniata</taxon>
        <taxon>Vertebrata</taxon>
        <taxon>Euteleostomi</taxon>
        <taxon>Actinopterygii</taxon>
        <taxon>Neopterygii</taxon>
        <taxon>Teleostei</taxon>
        <taxon>Ostariophysi</taxon>
        <taxon>Siluriformes</taxon>
        <taxon>Clariidae</taxon>
        <taxon>Clarias</taxon>
    </lineage>
</organism>
<dbReference type="Gene3D" id="1.10.10.10">
    <property type="entry name" value="Winged helix-like DNA-binding domain superfamily/Winged helix DNA-binding domain"/>
    <property type="match status" value="1"/>
</dbReference>
<keyword evidence="1 2" id="KW-0694">RNA-binding</keyword>
<dbReference type="OrthoDB" id="435402at2759"/>
<evidence type="ECO:0000313" key="4">
    <source>
        <dbReference type="EMBL" id="KAF5901944.1"/>
    </source>
</evidence>
<dbReference type="SMART" id="SM00715">
    <property type="entry name" value="LA"/>
    <property type="match status" value="1"/>
</dbReference>
<gene>
    <name evidence="4" type="ORF">DAT39_008348</name>
</gene>
<reference evidence="4" key="1">
    <citation type="submission" date="2020-07" db="EMBL/GenBank/DDBJ databases">
        <title>Clarias magur genome sequencing, assembly and annotation.</title>
        <authorList>
            <person name="Kushwaha B."/>
            <person name="Kumar R."/>
            <person name="Das P."/>
            <person name="Joshi C.G."/>
            <person name="Kumar D."/>
            <person name="Nagpure N.S."/>
            <person name="Pandey M."/>
            <person name="Agarwal S."/>
            <person name="Srivastava S."/>
            <person name="Singh M."/>
            <person name="Sahoo L."/>
            <person name="Jayasankar P."/>
            <person name="Meher P.K."/>
            <person name="Koringa P.G."/>
            <person name="Iquebal M.A."/>
            <person name="Das S.P."/>
            <person name="Bit A."/>
            <person name="Patnaik S."/>
            <person name="Patel N."/>
            <person name="Shah T.M."/>
            <person name="Hinsu A."/>
            <person name="Jena J.K."/>
        </authorList>
    </citation>
    <scope>NUCLEOTIDE SEQUENCE</scope>
    <source>
        <strain evidence="4">CIFAMagur01</strain>
        <tissue evidence="4">Testis</tissue>
    </source>
</reference>
<dbReference type="SUPFAM" id="SSF46785">
    <property type="entry name" value="Winged helix' DNA-binding domain"/>
    <property type="match status" value="1"/>
</dbReference>
<sequence>MDSTKSNKKQFSVSNENDEDIDLDDWIAPDADLIQKMVSQIEHYLSDENLAKDAFLLKHVRRNKMGYVNIKLLTSFKK</sequence>
<evidence type="ECO:0000259" key="3">
    <source>
        <dbReference type="PROSITE" id="PS50961"/>
    </source>
</evidence>
<dbReference type="InterPro" id="IPR036390">
    <property type="entry name" value="WH_DNA-bd_sf"/>
</dbReference>
<dbReference type="Proteomes" id="UP000727407">
    <property type="component" value="Unassembled WGS sequence"/>
</dbReference>
<dbReference type="PROSITE" id="PS50961">
    <property type="entry name" value="HTH_LA"/>
    <property type="match status" value="1"/>
</dbReference>
<accession>A0A8J4UJH2</accession>
<dbReference type="GO" id="GO:0005634">
    <property type="term" value="C:nucleus"/>
    <property type="evidence" value="ECO:0007669"/>
    <property type="project" value="TreeGrafter"/>
</dbReference>
<dbReference type="InterPro" id="IPR045180">
    <property type="entry name" value="La_dom_prot"/>
</dbReference>
<evidence type="ECO:0000256" key="1">
    <source>
        <dbReference type="ARBA" id="ARBA00022884"/>
    </source>
</evidence>
<dbReference type="Pfam" id="PF05383">
    <property type="entry name" value="La"/>
    <property type="match status" value="1"/>
</dbReference>
<feature type="domain" description="HTH La-type RNA-binding" evidence="3">
    <location>
        <begin position="27"/>
        <end position="78"/>
    </location>
</feature>
<dbReference type="PANTHER" id="PTHR22792">
    <property type="entry name" value="LUPUS LA PROTEIN-RELATED"/>
    <property type="match status" value="1"/>
</dbReference>
<dbReference type="InterPro" id="IPR036388">
    <property type="entry name" value="WH-like_DNA-bd_sf"/>
</dbReference>
<dbReference type="InterPro" id="IPR006630">
    <property type="entry name" value="La_HTH"/>
</dbReference>
<evidence type="ECO:0000256" key="2">
    <source>
        <dbReference type="PROSITE-ProRule" id="PRU00332"/>
    </source>
</evidence>
<dbReference type="AlphaFoldDB" id="A0A8J4UJH2"/>
<keyword evidence="5" id="KW-1185">Reference proteome</keyword>
<dbReference type="GO" id="GO:0003729">
    <property type="term" value="F:mRNA binding"/>
    <property type="evidence" value="ECO:0007669"/>
    <property type="project" value="TreeGrafter"/>
</dbReference>
<protein>
    <submittedName>
        <fullName evidence="4">La-related protein 6-like</fullName>
    </submittedName>
</protein>
<dbReference type="EMBL" id="QNUK01000101">
    <property type="protein sequence ID" value="KAF5901944.1"/>
    <property type="molecule type" value="Genomic_DNA"/>
</dbReference>
<name>A0A8J4UJH2_CLAMG</name>
<dbReference type="PANTHER" id="PTHR22792:SF71">
    <property type="entry name" value="LA-RELATED PROTEIN 6"/>
    <property type="match status" value="1"/>
</dbReference>
<feature type="non-terminal residue" evidence="4">
    <location>
        <position position="1"/>
    </location>
</feature>